<organism evidence="1 2">
    <name type="scientific">Mycetomoellerius zeteki</name>
    <dbReference type="NCBI Taxonomy" id="64791"/>
    <lineage>
        <taxon>Eukaryota</taxon>
        <taxon>Metazoa</taxon>
        <taxon>Ecdysozoa</taxon>
        <taxon>Arthropoda</taxon>
        <taxon>Hexapoda</taxon>
        <taxon>Insecta</taxon>
        <taxon>Pterygota</taxon>
        <taxon>Neoptera</taxon>
        <taxon>Endopterygota</taxon>
        <taxon>Hymenoptera</taxon>
        <taxon>Apocrita</taxon>
        <taxon>Aculeata</taxon>
        <taxon>Formicoidea</taxon>
        <taxon>Formicidae</taxon>
        <taxon>Myrmicinae</taxon>
        <taxon>Mycetomoellerius</taxon>
    </lineage>
</organism>
<accession>A0A151WH67</accession>
<dbReference type="Proteomes" id="UP000075809">
    <property type="component" value="Unassembled WGS sequence"/>
</dbReference>
<gene>
    <name evidence="1" type="ORF">ALC60_13904</name>
</gene>
<evidence type="ECO:0000313" key="1">
    <source>
        <dbReference type="EMBL" id="KYQ47158.1"/>
    </source>
</evidence>
<protein>
    <submittedName>
        <fullName evidence="1">Uncharacterized protein</fullName>
    </submittedName>
</protein>
<reference evidence="1 2" key="1">
    <citation type="submission" date="2015-09" db="EMBL/GenBank/DDBJ databases">
        <title>Trachymyrmex zeteki WGS genome.</title>
        <authorList>
            <person name="Nygaard S."/>
            <person name="Hu H."/>
            <person name="Boomsma J."/>
            <person name="Zhang G."/>
        </authorList>
    </citation>
    <scope>NUCLEOTIDE SEQUENCE [LARGE SCALE GENOMIC DNA]</scope>
    <source>
        <strain evidence="1">Tzet28-1</strain>
        <tissue evidence="1">Whole body</tissue>
    </source>
</reference>
<sequence length="67" mass="8062">DEDKTKCVFCGKDRDNIVHYVGECEEVSGRFKKLGEANEKVIDRLWEEKLDERNCKDKIMKKLWKER</sequence>
<name>A0A151WH67_9HYME</name>
<evidence type="ECO:0000313" key="2">
    <source>
        <dbReference type="Proteomes" id="UP000075809"/>
    </source>
</evidence>
<keyword evidence="2" id="KW-1185">Reference proteome</keyword>
<feature type="non-terminal residue" evidence="1">
    <location>
        <position position="1"/>
    </location>
</feature>
<dbReference type="EMBL" id="KQ983136">
    <property type="protein sequence ID" value="KYQ47158.1"/>
    <property type="molecule type" value="Genomic_DNA"/>
</dbReference>
<dbReference type="AlphaFoldDB" id="A0A151WH67"/>
<proteinExistence type="predicted"/>